<dbReference type="Pfam" id="PF00067">
    <property type="entry name" value="p450"/>
    <property type="match status" value="1"/>
</dbReference>
<keyword evidence="4" id="KW-0479">Metal-binding</keyword>
<dbReference type="Proteomes" id="UP000774617">
    <property type="component" value="Unassembled WGS sequence"/>
</dbReference>
<dbReference type="EMBL" id="JAGTJR010000056">
    <property type="protein sequence ID" value="KAH7026785.1"/>
    <property type="molecule type" value="Genomic_DNA"/>
</dbReference>
<dbReference type="CDD" id="cd11058">
    <property type="entry name" value="CYP60B-like"/>
    <property type="match status" value="1"/>
</dbReference>
<dbReference type="PANTHER" id="PTHR24305">
    <property type="entry name" value="CYTOCHROME P450"/>
    <property type="match status" value="1"/>
</dbReference>
<evidence type="ECO:0000256" key="1">
    <source>
        <dbReference type="ARBA" id="ARBA00001971"/>
    </source>
</evidence>
<feature type="transmembrane region" description="Helical" evidence="7">
    <location>
        <begin position="32"/>
        <end position="54"/>
    </location>
</feature>
<keyword evidence="3" id="KW-0349">Heme</keyword>
<protein>
    <submittedName>
        <fullName evidence="8">Cytochrome P450</fullName>
    </submittedName>
</protein>
<accession>A0ABQ8FTU0</accession>
<dbReference type="PRINTS" id="PR00463">
    <property type="entry name" value="EP450I"/>
</dbReference>
<evidence type="ECO:0000256" key="6">
    <source>
        <dbReference type="SAM" id="MobiDB-lite"/>
    </source>
</evidence>
<keyword evidence="9" id="KW-1185">Reference proteome</keyword>
<comment type="caution">
    <text evidence="8">The sequence shown here is derived from an EMBL/GenBank/DDBJ whole genome shotgun (WGS) entry which is preliminary data.</text>
</comment>
<keyword evidence="5" id="KW-0408">Iron</keyword>
<sequence>MDKLLARNPLNTGTFPTQNAPSKLLSVNSIPLLVEGFIFLVVLNIIATVLYNVYFHPLSKYPGPKYAATTNWIWHIITIKGDQPHWVRKQHEKYGDLVRVGPDRLSFIDPQAWKDIYGHRSAGRQENCNERASASKDPNTKEGENLSRGFSLSGYKKRDQRFYGKEENGEDTLITTASAADHGRLRKIFSNAFSDRALKLQEPLIKKYVDQLISNIHRLAKEDKDVKLDMVKQYNFTTFDIMGELAFGEPLGMLDKGEYTPWVTATFNNVKAGVIARMGLEYPTLRHIMSVLMPKSLSDSRKMHFQHSVERVDRRLSKGITKDKPDIWNLVLEKGQDQLSKGQMYANSALFMLAGTETTATLLSGLTYHLLKNPEKLQRAVDEIRALAEHELTLEQLPRLPYLNACFEEGLRLYPPIPVGMPRQMPAGGNVVCGEWLPENTIVMVPQVAAYLSARNFKDADAFIPERWLPDSGYGSDRKETLQPFLFGPRNCVGKNLAYHEMRIILAKILWHFDLELCPESSDWANQKVWIVWEKPALLCKVKPVR</sequence>
<keyword evidence="7" id="KW-0812">Transmembrane</keyword>
<dbReference type="InterPro" id="IPR036396">
    <property type="entry name" value="Cyt_P450_sf"/>
</dbReference>
<dbReference type="PRINTS" id="PR00385">
    <property type="entry name" value="P450"/>
</dbReference>
<evidence type="ECO:0000256" key="7">
    <source>
        <dbReference type="SAM" id="Phobius"/>
    </source>
</evidence>
<evidence type="ECO:0000313" key="8">
    <source>
        <dbReference type="EMBL" id="KAH7026785.1"/>
    </source>
</evidence>
<evidence type="ECO:0000256" key="5">
    <source>
        <dbReference type="ARBA" id="ARBA00023004"/>
    </source>
</evidence>
<comment type="cofactor">
    <cofactor evidence="1">
        <name>heme</name>
        <dbReference type="ChEBI" id="CHEBI:30413"/>
    </cofactor>
</comment>
<gene>
    <name evidence="8" type="ORF">B0J12DRAFT_790159</name>
</gene>
<comment type="similarity">
    <text evidence="2">Belongs to the cytochrome P450 family.</text>
</comment>
<keyword evidence="7" id="KW-0472">Membrane</keyword>
<reference evidence="8 9" key="1">
    <citation type="journal article" date="2021" name="Nat. Commun.">
        <title>Genetic determinants of endophytism in the Arabidopsis root mycobiome.</title>
        <authorList>
            <person name="Mesny F."/>
            <person name="Miyauchi S."/>
            <person name="Thiergart T."/>
            <person name="Pickel B."/>
            <person name="Atanasova L."/>
            <person name="Karlsson M."/>
            <person name="Huettel B."/>
            <person name="Barry K.W."/>
            <person name="Haridas S."/>
            <person name="Chen C."/>
            <person name="Bauer D."/>
            <person name="Andreopoulos W."/>
            <person name="Pangilinan J."/>
            <person name="LaButti K."/>
            <person name="Riley R."/>
            <person name="Lipzen A."/>
            <person name="Clum A."/>
            <person name="Drula E."/>
            <person name="Henrissat B."/>
            <person name="Kohler A."/>
            <person name="Grigoriev I.V."/>
            <person name="Martin F.M."/>
            <person name="Hacquard S."/>
        </authorList>
    </citation>
    <scope>NUCLEOTIDE SEQUENCE [LARGE SCALE GENOMIC DNA]</scope>
    <source>
        <strain evidence="8 9">MPI-SDFR-AT-0080</strain>
    </source>
</reference>
<evidence type="ECO:0000313" key="9">
    <source>
        <dbReference type="Proteomes" id="UP000774617"/>
    </source>
</evidence>
<dbReference type="SUPFAM" id="SSF48264">
    <property type="entry name" value="Cytochrome P450"/>
    <property type="match status" value="1"/>
</dbReference>
<evidence type="ECO:0000256" key="4">
    <source>
        <dbReference type="ARBA" id="ARBA00022723"/>
    </source>
</evidence>
<dbReference type="Gene3D" id="1.10.630.10">
    <property type="entry name" value="Cytochrome P450"/>
    <property type="match status" value="1"/>
</dbReference>
<organism evidence="8 9">
    <name type="scientific">Macrophomina phaseolina</name>
    <dbReference type="NCBI Taxonomy" id="35725"/>
    <lineage>
        <taxon>Eukaryota</taxon>
        <taxon>Fungi</taxon>
        <taxon>Dikarya</taxon>
        <taxon>Ascomycota</taxon>
        <taxon>Pezizomycotina</taxon>
        <taxon>Dothideomycetes</taxon>
        <taxon>Dothideomycetes incertae sedis</taxon>
        <taxon>Botryosphaeriales</taxon>
        <taxon>Botryosphaeriaceae</taxon>
        <taxon>Macrophomina</taxon>
    </lineage>
</organism>
<proteinExistence type="inferred from homology"/>
<feature type="region of interest" description="Disordered" evidence="6">
    <location>
        <begin position="124"/>
        <end position="150"/>
    </location>
</feature>
<name>A0ABQ8FTU0_9PEZI</name>
<dbReference type="InterPro" id="IPR002401">
    <property type="entry name" value="Cyt_P450_E_grp-I"/>
</dbReference>
<keyword evidence="7" id="KW-1133">Transmembrane helix</keyword>
<evidence type="ECO:0000256" key="3">
    <source>
        <dbReference type="ARBA" id="ARBA00022617"/>
    </source>
</evidence>
<dbReference type="PANTHER" id="PTHR24305:SF210">
    <property type="entry name" value="CYTOCHROME P450 MONOOXYGENASE ASQL-RELATED"/>
    <property type="match status" value="1"/>
</dbReference>
<evidence type="ECO:0000256" key="2">
    <source>
        <dbReference type="ARBA" id="ARBA00010617"/>
    </source>
</evidence>
<dbReference type="InterPro" id="IPR050121">
    <property type="entry name" value="Cytochrome_P450_monoxygenase"/>
</dbReference>
<dbReference type="InterPro" id="IPR001128">
    <property type="entry name" value="Cyt_P450"/>
</dbReference>